<organism evidence="12 13">
    <name type="scientific">Macrostomum lignano</name>
    <dbReference type="NCBI Taxonomy" id="282301"/>
    <lineage>
        <taxon>Eukaryota</taxon>
        <taxon>Metazoa</taxon>
        <taxon>Spiralia</taxon>
        <taxon>Lophotrochozoa</taxon>
        <taxon>Platyhelminthes</taxon>
        <taxon>Rhabditophora</taxon>
        <taxon>Macrostomorpha</taxon>
        <taxon>Macrostomida</taxon>
        <taxon>Macrostomidae</taxon>
        <taxon>Macrostomum</taxon>
    </lineage>
</organism>
<comment type="catalytic activity">
    <reaction evidence="8">
        <text>a (2E,4E)-dienoyl-CoA + NADPH + H(+) = a 4,5-saturated-(3E)-enoyl-CoA + NADP(+)</text>
        <dbReference type="Rhea" id="RHEA:45912"/>
        <dbReference type="ChEBI" id="CHEBI:15378"/>
        <dbReference type="ChEBI" id="CHEBI:57783"/>
        <dbReference type="ChEBI" id="CHEBI:58349"/>
        <dbReference type="ChEBI" id="CHEBI:85101"/>
        <dbReference type="ChEBI" id="CHEBI:85493"/>
        <dbReference type="EC" id="1.3.1.124"/>
    </reaction>
</comment>
<dbReference type="EC" id="1.3.1.124" evidence="5"/>
<accession>A0A1I8JP04</accession>
<dbReference type="InterPro" id="IPR002347">
    <property type="entry name" value="SDR_fam"/>
</dbReference>
<dbReference type="WBParaSite" id="snap_masked-unitig_25229-processed-gene-0.0-mRNA-1">
    <property type="protein sequence ID" value="snap_masked-unitig_25229-processed-gene-0.0-mRNA-1"/>
    <property type="gene ID" value="snap_masked-unitig_25229-processed-gene-0.0"/>
</dbReference>
<keyword evidence="12" id="KW-1185">Reference proteome</keyword>
<dbReference type="PRINTS" id="PR00081">
    <property type="entry name" value="GDHRDH"/>
</dbReference>
<dbReference type="Pfam" id="PF00106">
    <property type="entry name" value="adh_short"/>
    <property type="match status" value="1"/>
</dbReference>
<dbReference type="PANTHER" id="PTHR43296">
    <property type="entry name" value="PEROXISOMAL 2,4-DIENOYL-COA REDUCTASE"/>
    <property type="match status" value="1"/>
</dbReference>
<evidence type="ECO:0000256" key="5">
    <source>
        <dbReference type="ARBA" id="ARBA00026117"/>
    </source>
</evidence>
<dbReference type="InterPro" id="IPR045017">
    <property type="entry name" value="DECR2-like"/>
</dbReference>
<evidence type="ECO:0000256" key="4">
    <source>
        <dbReference type="ARBA" id="ARBA00025939"/>
    </source>
</evidence>
<reference evidence="13" key="1">
    <citation type="submission" date="2016-11" db="UniProtKB">
        <authorList>
            <consortium name="WormBaseParasite"/>
        </authorList>
    </citation>
    <scope>IDENTIFICATION</scope>
</reference>
<keyword evidence="2" id="KW-0560">Oxidoreductase</keyword>
<dbReference type="PANTHER" id="PTHR43296:SF2">
    <property type="entry name" value="PEROXISOMAL 2,4-DIENOYL-COA REDUCTASE [(3E)-ENOYL-COA-PRODUCING]"/>
    <property type="match status" value="1"/>
</dbReference>
<keyword evidence="1" id="KW-0521">NADP</keyword>
<comment type="catalytic activity">
    <reaction evidence="10">
        <text>(2E,4Z,7Z,10Z,13Z,16Z,19Z)-docosaheptaenoyl-CoA + NADPH + H(+) = (3E,7Z,10Z,13Z,16Z,19Z)-docosahexaenoyl-CoA + NADP(+)</text>
        <dbReference type="Rhea" id="RHEA:44920"/>
        <dbReference type="ChEBI" id="CHEBI:15378"/>
        <dbReference type="ChEBI" id="CHEBI:57783"/>
        <dbReference type="ChEBI" id="CHEBI:58349"/>
        <dbReference type="ChEBI" id="CHEBI:77559"/>
        <dbReference type="ChEBI" id="CHEBI:84791"/>
    </reaction>
</comment>
<comment type="subunit">
    <text evidence="4">Monomer, dimer and oligomer.</text>
</comment>
<dbReference type="Proteomes" id="UP000095280">
    <property type="component" value="Unplaced"/>
</dbReference>
<evidence type="ECO:0000256" key="8">
    <source>
        <dbReference type="ARBA" id="ARBA00048009"/>
    </source>
</evidence>
<comment type="similarity">
    <text evidence="3">Belongs to the short-chain dehydrogenases/reductases (SDR) family. 2,4-dienoyl-CoA reductase subfamily.</text>
</comment>
<sequence>MASADSVAFITGGSTGIGLQIAENFLRSGSKVFIVSRKPENLRAAAERLKSLGFEESRFGTASVDVRKLCLDKFKRLDYLVNSAAGNFMCPAANLTPNGFRTVIEIDLIGTFNSIRAAFDAWMRDHGGVIVNITATLHLAAVPGQAHAGAAKAGIDALTRHLGVEWSCRDRPVRVVAVAPGPVADTLGFDKLGGATLDRRYLVTKSEVADIVVNLLCRRDGGGAAFNAQTLVLDRAQYLAFAYFDAASSRSVSPRCCECRLLLARRIDGRASSELPAASPPSPPSVSSWSPPAQSLDRRPARAKCLGNTYGNILARRGSRSRSPLAKRRAHVIVGESTAAGCLAVDQFEHGQRRAGVPSAEMRQNSQTALAIARRLAQGLTNCAVLLGSGLRLQPSLWSDLPPPRIANRPLLLWNAPTRIAVS</sequence>
<dbReference type="GO" id="GO:0009062">
    <property type="term" value="P:fatty acid catabolic process"/>
    <property type="evidence" value="ECO:0007669"/>
    <property type="project" value="InterPro"/>
</dbReference>
<evidence type="ECO:0000256" key="2">
    <source>
        <dbReference type="ARBA" id="ARBA00023002"/>
    </source>
</evidence>
<dbReference type="Gene3D" id="3.40.50.720">
    <property type="entry name" value="NAD(P)-binding Rossmann-like Domain"/>
    <property type="match status" value="1"/>
</dbReference>
<dbReference type="AlphaFoldDB" id="A0A1I8JP04"/>
<comment type="catalytic activity">
    <reaction evidence="9">
        <text>a (2E,4Z)-dienoyl-CoA + NADPH + H(+) = a 4,5-saturated-(3E)-enoyl-CoA + NADP(+)</text>
        <dbReference type="Rhea" id="RHEA:61892"/>
        <dbReference type="ChEBI" id="CHEBI:15378"/>
        <dbReference type="ChEBI" id="CHEBI:57783"/>
        <dbReference type="ChEBI" id="CHEBI:58349"/>
        <dbReference type="ChEBI" id="CHEBI:85099"/>
        <dbReference type="ChEBI" id="CHEBI:85493"/>
        <dbReference type="EC" id="1.3.1.124"/>
    </reaction>
</comment>
<evidence type="ECO:0000313" key="13">
    <source>
        <dbReference type="WBParaSite" id="snap_masked-unitig_25229-processed-gene-0.0-mRNA-1"/>
    </source>
</evidence>
<evidence type="ECO:0000256" key="1">
    <source>
        <dbReference type="ARBA" id="ARBA00022857"/>
    </source>
</evidence>
<name>A0A1I8JP04_9PLAT</name>
<evidence type="ECO:0000313" key="12">
    <source>
        <dbReference type="Proteomes" id="UP000095280"/>
    </source>
</evidence>
<evidence type="ECO:0000256" key="10">
    <source>
        <dbReference type="ARBA" id="ARBA00048631"/>
    </source>
</evidence>
<dbReference type="GO" id="GO:0005777">
    <property type="term" value="C:peroxisome"/>
    <property type="evidence" value="ECO:0007669"/>
    <property type="project" value="TreeGrafter"/>
</dbReference>
<feature type="region of interest" description="Disordered" evidence="11">
    <location>
        <begin position="273"/>
        <end position="296"/>
    </location>
</feature>
<evidence type="ECO:0000256" key="3">
    <source>
        <dbReference type="ARBA" id="ARBA00025787"/>
    </source>
</evidence>
<evidence type="ECO:0000256" key="9">
    <source>
        <dbReference type="ARBA" id="ARBA00048340"/>
    </source>
</evidence>
<dbReference type="InterPro" id="IPR036291">
    <property type="entry name" value="NAD(P)-bd_dom_sf"/>
</dbReference>
<evidence type="ECO:0000256" key="11">
    <source>
        <dbReference type="SAM" id="MobiDB-lite"/>
    </source>
</evidence>
<dbReference type="GO" id="GO:0008670">
    <property type="term" value="F:2,4-dienoyl-CoA reductase (NADPH) activity"/>
    <property type="evidence" value="ECO:0007669"/>
    <property type="project" value="InterPro"/>
</dbReference>
<proteinExistence type="inferred from homology"/>
<feature type="compositionally biased region" description="Low complexity" evidence="11">
    <location>
        <begin position="285"/>
        <end position="295"/>
    </location>
</feature>
<protein>
    <recommendedName>
        <fullName evidence="6">Peroxisomal 2,4-dienoyl-CoA reductase [(3E)-enoyl-CoA-producing]</fullName>
        <ecNumber evidence="5">1.3.1.124</ecNumber>
    </recommendedName>
    <alternativeName>
        <fullName evidence="7">2,4-dienoyl-CoA reductase 2</fullName>
    </alternativeName>
</protein>
<evidence type="ECO:0000256" key="7">
    <source>
        <dbReference type="ARBA" id="ARBA00030890"/>
    </source>
</evidence>
<evidence type="ECO:0000256" key="6">
    <source>
        <dbReference type="ARBA" id="ARBA00026221"/>
    </source>
</evidence>
<dbReference type="SUPFAM" id="SSF51735">
    <property type="entry name" value="NAD(P)-binding Rossmann-fold domains"/>
    <property type="match status" value="1"/>
</dbReference>